<feature type="chain" id="PRO_5012102190" description="NarX-like N-terminal domain-containing protein" evidence="1">
    <location>
        <begin position="25"/>
        <end position="265"/>
    </location>
</feature>
<protein>
    <recommendedName>
        <fullName evidence="4">NarX-like N-terminal domain-containing protein</fullName>
    </recommendedName>
</protein>
<name>A0A1Y5HQB2_OLEAN</name>
<accession>A0A1Y5HQB2</accession>
<evidence type="ECO:0000256" key="1">
    <source>
        <dbReference type="SAM" id="SignalP"/>
    </source>
</evidence>
<evidence type="ECO:0000313" key="2">
    <source>
        <dbReference type="EMBL" id="OUS39240.1"/>
    </source>
</evidence>
<gene>
    <name evidence="2" type="ORF">A9R00_10005</name>
</gene>
<dbReference type="AlphaFoldDB" id="A0A1Y5HQB2"/>
<feature type="signal peptide" evidence="1">
    <location>
        <begin position="1"/>
        <end position="24"/>
    </location>
</feature>
<comment type="caution">
    <text evidence="2">The sequence shown here is derived from an EMBL/GenBank/DDBJ whole genome shotgun (WGS) entry which is preliminary data.</text>
</comment>
<organism evidence="2 3">
    <name type="scientific">Oleispira antarctica</name>
    <dbReference type="NCBI Taxonomy" id="188908"/>
    <lineage>
        <taxon>Bacteria</taxon>
        <taxon>Pseudomonadati</taxon>
        <taxon>Pseudomonadota</taxon>
        <taxon>Gammaproteobacteria</taxon>
        <taxon>Oceanospirillales</taxon>
        <taxon>Oceanospirillaceae</taxon>
        <taxon>Oleispira</taxon>
    </lineage>
</organism>
<evidence type="ECO:0000313" key="3">
    <source>
        <dbReference type="Proteomes" id="UP000227088"/>
    </source>
</evidence>
<keyword evidence="1" id="KW-0732">Signal</keyword>
<proteinExistence type="predicted"/>
<reference evidence="3" key="1">
    <citation type="journal article" date="2017" name="Proc. Natl. Acad. Sci. U.S.A.">
        <title>Simulation of Deepwater Horizon oil plume reveals substrate specialization within a complex community of hydrocarbon degraders.</title>
        <authorList>
            <person name="Hu P."/>
            <person name="Dubinsky E.A."/>
            <person name="Probst A.J."/>
            <person name="Wang J."/>
            <person name="Sieber C.M.K."/>
            <person name="Tom L.M."/>
            <person name="Gardinali P."/>
            <person name="Banfield J.F."/>
            <person name="Atlas R.M."/>
            <person name="Andersen G.L."/>
        </authorList>
    </citation>
    <scope>NUCLEOTIDE SEQUENCE [LARGE SCALE GENOMIC DNA]</scope>
</reference>
<dbReference type="EMBL" id="MABE01000580">
    <property type="protein sequence ID" value="OUS39240.1"/>
    <property type="molecule type" value="Genomic_DNA"/>
</dbReference>
<sequence>MKSLLNFRSILVLAFALLSSQAFATPQQLLSNVHKMRLLSAESLTNFYMYSGLDADTKYGKKILNNLNEFEKVLENTRLLPAADGISDSLTQVDASWAKYDKLIRINYKDMGTQGFSNVRLVDEMGKINAALLKILSQTYQDAKISTGITPPEVVETARTLSITMEEITSQYAARGTSNLGQVFIGSYERSLEEMAVAFRTDLADLKTQANPDNSKRVLRAIDSKWNFMERSIKNYNENTVPFLVTSYSERIIVNLEELVVMHDF</sequence>
<evidence type="ECO:0008006" key="4">
    <source>
        <dbReference type="Google" id="ProtNLM"/>
    </source>
</evidence>
<dbReference type="Proteomes" id="UP000227088">
    <property type="component" value="Unassembled WGS sequence"/>
</dbReference>